<dbReference type="EMBL" id="BMPI01000056">
    <property type="protein sequence ID" value="GGM67984.1"/>
    <property type="molecule type" value="Genomic_DNA"/>
</dbReference>
<accession>A0A917UB44</accession>
<keyword evidence="2" id="KW-0812">Transmembrane</keyword>
<sequence length="469" mass="48332">MKSTSRLIGVDAARGVALLGMITLHSLLEETASGHPTWSSLAFSGKAAAAFALLSGVGITLATGRRRVPRADARGVAALLATRALGVFAIGLLVSGADSVLNSVILPYYGVVFLLAVPLVLLPTWALFSTGAFLALVAPFGMFLLLPHLAEPALGNPTLGRLVDDPLALLGELALTGYYPAPAWLAYICVGMAIGRIDLSRPRVAAALLAVGSVLAVWARAIPTVLLHLGGGFDAIHAAQPASGLTPAETSYVLQFGGDGEVPTSTWWWMAVDGPHTGTPADLVGTIGTALAVLGLMLLLAGTRARSLLVPLAAAGSMTLTFYSVHVLFLNSDFDTYTPVTGCVVQLIAVVLIALAVRATTGRGPLEALVGGLARRARAFALRPAAVAPPGADVVPAAPVVPALPVVPAVPRARRPEPGNGPRDPRRPGGPARWARRSVRHRLRAGVPPDGPREPRPVPRQDGPAEGGG</sequence>
<keyword evidence="2" id="KW-0472">Membrane</keyword>
<comment type="caution">
    <text evidence="4">The sequence shown here is derived from an EMBL/GenBank/DDBJ whole genome shotgun (WGS) entry which is preliminary data.</text>
</comment>
<feature type="transmembrane region" description="Helical" evidence="2">
    <location>
        <begin position="308"/>
        <end position="330"/>
    </location>
</feature>
<organism evidence="4 5">
    <name type="scientific">Dactylosporangium sucinum</name>
    <dbReference type="NCBI Taxonomy" id="1424081"/>
    <lineage>
        <taxon>Bacteria</taxon>
        <taxon>Bacillati</taxon>
        <taxon>Actinomycetota</taxon>
        <taxon>Actinomycetes</taxon>
        <taxon>Micromonosporales</taxon>
        <taxon>Micromonosporaceae</taxon>
        <taxon>Dactylosporangium</taxon>
    </lineage>
</organism>
<keyword evidence="5" id="KW-1185">Reference proteome</keyword>
<dbReference type="Pfam" id="PF07786">
    <property type="entry name" value="HGSNAT_cat"/>
    <property type="match status" value="1"/>
</dbReference>
<feature type="transmembrane region" description="Helical" evidence="2">
    <location>
        <begin position="106"/>
        <end position="125"/>
    </location>
</feature>
<feature type="transmembrane region" description="Helical" evidence="2">
    <location>
        <begin position="7"/>
        <end position="27"/>
    </location>
</feature>
<evidence type="ECO:0000313" key="5">
    <source>
        <dbReference type="Proteomes" id="UP000642070"/>
    </source>
</evidence>
<feature type="transmembrane region" description="Helical" evidence="2">
    <location>
        <begin position="47"/>
        <end position="64"/>
    </location>
</feature>
<reference evidence="4" key="1">
    <citation type="journal article" date="2014" name="Int. J. Syst. Evol. Microbiol.">
        <title>Complete genome sequence of Corynebacterium casei LMG S-19264T (=DSM 44701T), isolated from a smear-ripened cheese.</title>
        <authorList>
            <consortium name="US DOE Joint Genome Institute (JGI-PGF)"/>
            <person name="Walter F."/>
            <person name="Albersmeier A."/>
            <person name="Kalinowski J."/>
            <person name="Ruckert C."/>
        </authorList>
    </citation>
    <scope>NUCLEOTIDE SEQUENCE</scope>
    <source>
        <strain evidence="4">JCM 19831</strain>
    </source>
</reference>
<name>A0A917UB44_9ACTN</name>
<reference evidence="4" key="2">
    <citation type="submission" date="2020-09" db="EMBL/GenBank/DDBJ databases">
        <authorList>
            <person name="Sun Q."/>
            <person name="Ohkuma M."/>
        </authorList>
    </citation>
    <scope>NUCLEOTIDE SEQUENCE</scope>
    <source>
        <strain evidence="4">JCM 19831</strain>
    </source>
</reference>
<feature type="domain" description="Heparan-alpha-glucosaminide N-acetyltransferase catalytic" evidence="3">
    <location>
        <begin position="6"/>
        <end position="201"/>
    </location>
</feature>
<evidence type="ECO:0000313" key="4">
    <source>
        <dbReference type="EMBL" id="GGM67984.1"/>
    </source>
</evidence>
<proteinExistence type="predicted"/>
<feature type="transmembrane region" description="Helical" evidence="2">
    <location>
        <begin position="177"/>
        <end position="197"/>
    </location>
</feature>
<dbReference type="Proteomes" id="UP000642070">
    <property type="component" value="Unassembled WGS sequence"/>
</dbReference>
<feature type="transmembrane region" description="Helical" evidence="2">
    <location>
        <begin position="204"/>
        <end position="222"/>
    </location>
</feature>
<dbReference type="AlphaFoldDB" id="A0A917UB44"/>
<keyword evidence="2" id="KW-1133">Transmembrane helix</keyword>
<gene>
    <name evidence="4" type="ORF">GCM10007977_082240</name>
</gene>
<feature type="transmembrane region" description="Helical" evidence="2">
    <location>
        <begin position="283"/>
        <end position="301"/>
    </location>
</feature>
<feature type="transmembrane region" description="Helical" evidence="2">
    <location>
        <begin position="132"/>
        <end position="150"/>
    </location>
</feature>
<feature type="compositionally biased region" description="Basic residues" evidence="1">
    <location>
        <begin position="434"/>
        <end position="444"/>
    </location>
</feature>
<protein>
    <recommendedName>
        <fullName evidence="3">Heparan-alpha-glucosaminide N-acetyltransferase catalytic domain-containing protein</fullName>
    </recommendedName>
</protein>
<feature type="transmembrane region" description="Helical" evidence="2">
    <location>
        <begin position="336"/>
        <end position="357"/>
    </location>
</feature>
<dbReference type="RefSeq" id="WP_190255473.1">
    <property type="nucleotide sequence ID" value="NZ_BMPI01000056.1"/>
</dbReference>
<feature type="transmembrane region" description="Helical" evidence="2">
    <location>
        <begin position="76"/>
        <end position="94"/>
    </location>
</feature>
<evidence type="ECO:0000256" key="2">
    <source>
        <dbReference type="SAM" id="Phobius"/>
    </source>
</evidence>
<evidence type="ECO:0000256" key="1">
    <source>
        <dbReference type="SAM" id="MobiDB-lite"/>
    </source>
</evidence>
<dbReference type="InterPro" id="IPR012429">
    <property type="entry name" value="HGSNAT_cat"/>
</dbReference>
<feature type="region of interest" description="Disordered" evidence="1">
    <location>
        <begin position="411"/>
        <end position="469"/>
    </location>
</feature>
<evidence type="ECO:0000259" key="3">
    <source>
        <dbReference type="Pfam" id="PF07786"/>
    </source>
</evidence>